<proteinExistence type="predicted"/>
<comment type="caution">
    <text evidence="4">The sequence shown here is derived from an EMBL/GenBank/DDBJ whole genome shotgun (WGS) entry which is preliminary data.</text>
</comment>
<evidence type="ECO:0000256" key="1">
    <source>
        <dbReference type="ARBA" id="ARBA00022714"/>
    </source>
</evidence>
<keyword evidence="1" id="KW-0479">Metal-binding</keyword>
<evidence type="ECO:0000259" key="3">
    <source>
        <dbReference type="PROSITE" id="PS51085"/>
    </source>
</evidence>
<evidence type="ECO:0000256" key="2">
    <source>
        <dbReference type="ARBA" id="ARBA00023014"/>
    </source>
</evidence>
<dbReference type="Pfam" id="PF00111">
    <property type="entry name" value="Fer2"/>
    <property type="match status" value="1"/>
</dbReference>
<protein>
    <recommendedName>
        <fullName evidence="3">2Fe-2S ferredoxin-type domain-containing protein</fullName>
    </recommendedName>
</protein>
<feature type="domain" description="2Fe-2S ferredoxin-type" evidence="3">
    <location>
        <begin position="141"/>
        <end position="220"/>
    </location>
</feature>
<evidence type="ECO:0000313" key="5">
    <source>
        <dbReference type="Proteomes" id="UP000297716"/>
    </source>
</evidence>
<reference evidence="4 5" key="1">
    <citation type="submission" date="2019-03" db="EMBL/GenBank/DDBJ databases">
        <title>Draft genome sequence of Xylaria hypoxylon DSM 108379, a ubiquitous saprotrophic-parasitic fungi on hardwood.</title>
        <authorList>
            <person name="Buettner E."/>
            <person name="Leonhardt S."/>
            <person name="Gebauer A.M."/>
            <person name="Liers C."/>
            <person name="Hofrichter M."/>
            <person name="Kellner H."/>
        </authorList>
    </citation>
    <scope>NUCLEOTIDE SEQUENCE [LARGE SCALE GENOMIC DNA]</scope>
    <source>
        <strain evidence="4 5">DSM 108379</strain>
    </source>
</reference>
<dbReference type="Gene3D" id="3.40.50.80">
    <property type="entry name" value="Nucleotide-binding domain of ferredoxin-NADP reductase (FNR) module"/>
    <property type="match status" value="1"/>
</dbReference>
<dbReference type="OrthoDB" id="5238236at2759"/>
<name>A0A4Z0YSN0_9PEZI</name>
<dbReference type="Gene3D" id="3.10.20.30">
    <property type="match status" value="1"/>
</dbReference>
<keyword evidence="2" id="KW-0411">Iron-sulfur</keyword>
<accession>A0A4Z0YSN0</accession>
<dbReference type="SUPFAM" id="SSF54292">
    <property type="entry name" value="2Fe-2S ferredoxin-like"/>
    <property type="match status" value="1"/>
</dbReference>
<dbReference type="EMBL" id="SKBN01000130">
    <property type="protein sequence ID" value="TGJ82391.1"/>
    <property type="molecule type" value="Genomic_DNA"/>
</dbReference>
<dbReference type="Proteomes" id="UP000297716">
    <property type="component" value="Unassembled WGS sequence"/>
</dbReference>
<gene>
    <name evidence="4" type="ORF">E0Z10_g6355</name>
</gene>
<keyword evidence="1" id="KW-0001">2Fe-2S</keyword>
<keyword evidence="1" id="KW-0408">Iron</keyword>
<dbReference type="InterPro" id="IPR006058">
    <property type="entry name" value="2Fe2S_fd_BS"/>
</dbReference>
<keyword evidence="5" id="KW-1185">Reference proteome</keyword>
<evidence type="ECO:0000313" key="4">
    <source>
        <dbReference type="EMBL" id="TGJ82391.1"/>
    </source>
</evidence>
<dbReference type="PROSITE" id="PS51085">
    <property type="entry name" value="2FE2S_FER_2"/>
    <property type="match status" value="1"/>
</dbReference>
<dbReference type="InterPro" id="IPR039261">
    <property type="entry name" value="FNR_nucleotide-bd"/>
</dbReference>
<dbReference type="STRING" id="37992.A0A4Z0YSN0"/>
<dbReference type="InterPro" id="IPR012675">
    <property type="entry name" value="Beta-grasp_dom_sf"/>
</dbReference>
<dbReference type="InterPro" id="IPR001041">
    <property type="entry name" value="2Fe-2S_ferredoxin-type"/>
</dbReference>
<dbReference type="AlphaFoldDB" id="A0A4Z0YSN0"/>
<dbReference type="CDD" id="cd00207">
    <property type="entry name" value="fer2"/>
    <property type="match status" value="1"/>
</dbReference>
<dbReference type="GO" id="GO:0051537">
    <property type="term" value="F:2 iron, 2 sulfur cluster binding"/>
    <property type="evidence" value="ECO:0007669"/>
    <property type="project" value="UniProtKB-KW"/>
</dbReference>
<dbReference type="SUPFAM" id="SSF52343">
    <property type="entry name" value="Ferredoxin reductase-like, C-terminal NADP-linked domain"/>
    <property type="match status" value="1"/>
</dbReference>
<dbReference type="InterPro" id="IPR036010">
    <property type="entry name" value="2Fe-2S_ferredoxin-like_sf"/>
</dbReference>
<sequence>MASVLVEEPSGVGAILACMGGHSSRVAFRDDIPRFEHRPFSKVVFFTQPRPSDVQGVDYDRRGRPDMETIREIIGTPFTWEPLGSGEIESDGSFSIASICGAPEFETSIKEYLKGLGIPEPLIRSESFSASGVVLGDVERAKVRFTKSKLSATWMKEKPMSLLELAESVGLTPDYGCRAGSCGSCATKLTCGSVSGGIQADGTVLTCSATPASEEVGLDI</sequence>
<organism evidence="4 5">
    <name type="scientific">Xylaria hypoxylon</name>
    <dbReference type="NCBI Taxonomy" id="37992"/>
    <lineage>
        <taxon>Eukaryota</taxon>
        <taxon>Fungi</taxon>
        <taxon>Dikarya</taxon>
        <taxon>Ascomycota</taxon>
        <taxon>Pezizomycotina</taxon>
        <taxon>Sordariomycetes</taxon>
        <taxon>Xylariomycetidae</taxon>
        <taxon>Xylariales</taxon>
        <taxon>Xylariaceae</taxon>
        <taxon>Xylaria</taxon>
    </lineage>
</organism>
<dbReference type="PROSITE" id="PS00197">
    <property type="entry name" value="2FE2S_FER_1"/>
    <property type="match status" value="1"/>
</dbReference>